<evidence type="ECO:0000256" key="1">
    <source>
        <dbReference type="ARBA" id="ARBA00004496"/>
    </source>
</evidence>
<dbReference type="SMART" id="SM00342">
    <property type="entry name" value="HTH_ARAC"/>
    <property type="match status" value="1"/>
</dbReference>
<dbReference type="InterPro" id="IPR020449">
    <property type="entry name" value="Tscrpt_reg_AraC-type_HTH"/>
</dbReference>
<dbReference type="SMART" id="SM00448">
    <property type="entry name" value="REC"/>
    <property type="match status" value="1"/>
</dbReference>
<keyword evidence="5" id="KW-0902">Two-component regulatory system</keyword>
<dbReference type="KEGG" id="cmah:C1I91_04565"/>
<dbReference type="Pfam" id="PF00072">
    <property type="entry name" value="Response_reg"/>
    <property type="match status" value="1"/>
</dbReference>
<evidence type="ECO:0000256" key="2">
    <source>
        <dbReference type="ARBA" id="ARBA00018672"/>
    </source>
</evidence>
<dbReference type="RefSeq" id="WP_128211533.1">
    <property type="nucleotide sequence ID" value="NZ_CP025746.1"/>
</dbReference>
<dbReference type="SUPFAM" id="SSF52172">
    <property type="entry name" value="CheY-like"/>
    <property type="match status" value="1"/>
</dbReference>
<feature type="modified residue" description="4-aspartylphosphate" evidence="10">
    <location>
        <position position="55"/>
    </location>
</feature>
<dbReference type="OrthoDB" id="384217at2"/>
<feature type="domain" description="Response regulatory" evidence="12">
    <location>
        <begin position="3"/>
        <end position="120"/>
    </location>
</feature>
<reference evidence="13 14" key="1">
    <citation type="submission" date="2018-01" db="EMBL/GenBank/DDBJ databases">
        <title>Genome Sequencing and Assembly of Anaerobacter polyendosporus strain CT4.</title>
        <authorList>
            <person name="Tachaapaikoon C."/>
            <person name="Sutheeworapong S."/>
            <person name="Jenjaroenpun P."/>
            <person name="Wongsurawat T."/>
            <person name="Nookeaw I."/>
            <person name="Cheawchanlertfa P."/>
            <person name="Kosugi A."/>
            <person name="Cheevadhanarak S."/>
            <person name="Ratanakhanokchai K."/>
        </authorList>
    </citation>
    <scope>NUCLEOTIDE SEQUENCE [LARGE SCALE GENOMIC DNA]</scope>
    <source>
        <strain evidence="13 14">CT4</strain>
    </source>
</reference>
<dbReference type="SUPFAM" id="SSF46689">
    <property type="entry name" value="Homeodomain-like"/>
    <property type="match status" value="2"/>
</dbReference>
<dbReference type="GO" id="GO:0005737">
    <property type="term" value="C:cytoplasm"/>
    <property type="evidence" value="ECO:0007669"/>
    <property type="project" value="UniProtKB-SubCell"/>
</dbReference>
<dbReference type="PANTHER" id="PTHR42713">
    <property type="entry name" value="HISTIDINE KINASE-RELATED"/>
    <property type="match status" value="1"/>
</dbReference>
<evidence type="ECO:0000313" key="13">
    <source>
        <dbReference type="EMBL" id="QAA30991.1"/>
    </source>
</evidence>
<evidence type="ECO:0000256" key="8">
    <source>
        <dbReference type="ARBA" id="ARBA00023163"/>
    </source>
</evidence>
<dbReference type="Proteomes" id="UP000286268">
    <property type="component" value="Chromosome"/>
</dbReference>
<dbReference type="Gene3D" id="3.40.50.2300">
    <property type="match status" value="1"/>
</dbReference>
<dbReference type="GO" id="GO:0043565">
    <property type="term" value="F:sequence-specific DNA binding"/>
    <property type="evidence" value="ECO:0007669"/>
    <property type="project" value="InterPro"/>
</dbReference>
<keyword evidence="8" id="KW-0804">Transcription</keyword>
<dbReference type="PROSITE" id="PS50110">
    <property type="entry name" value="RESPONSE_REGULATORY"/>
    <property type="match status" value="1"/>
</dbReference>
<dbReference type="InterPro" id="IPR018060">
    <property type="entry name" value="HTH_AraC"/>
</dbReference>
<organism evidence="13 14">
    <name type="scientific">Clostridium manihotivorum</name>
    <dbReference type="NCBI Taxonomy" id="2320868"/>
    <lineage>
        <taxon>Bacteria</taxon>
        <taxon>Bacillati</taxon>
        <taxon>Bacillota</taxon>
        <taxon>Clostridia</taxon>
        <taxon>Eubacteriales</taxon>
        <taxon>Clostridiaceae</taxon>
        <taxon>Clostridium</taxon>
    </lineage>
</organism>
<keyword evidence="14" id="KW-1185">Reference proteome</keyword>
<dbReference type="InterPro" id="IPR051552">
    <property type="entry name" value="HptR"/>
</dbReference>
<evidence type="ECO:0000313" key="14">
    <source>
        <dbReference type="Proteomes" id="UP000286268"/>
    </source>
</evidence>
<evidence type="ECO:0000256" key="9">
    <source>
        <dbReference type="ARBA" id="ARBA00024867"/>
    </source>
</evidence>
<evidence type="ECO:0000259" key="12">
    <source>
        <dbReference type="PROSITE" id="PS50110"/>
    </source>
</evidence>
<evidence type="ECO:0000256" key="3">
    <source>
        <dbReference type="ARBA" id="ARBA00022490"/>
    </source>
</evidence>
<sequence length="517" mass="58775">MYKLFLVDDEIELIEGLKELVDWERNNIQICGEANNGIDALEKILTLKPDIVIMDIRMPKMSGLELLEKIYSKGLSIKCIILSGYDDFSYAKQALNLSAYNYLLKPCRPSEILEAVLDAKNKLIEERSKEKIIQANMLKELILKPFSNTETNDSIFISSFDYANLQVIILSIDHSTVIYNLFDNKDIDFLKESIKNITIETLDCLNIVNLFEEDSSLVLLIAPSSSLLSEAPVSTTLLKLKDLIRSSLGFSITIAVGTSVNKLEALNLSYSSCKKALEYKFFLGEGNIIYADNISHYNTASNPYPLDEELKLMSYLRTGSIDDIHSILERFYSRLCQGGIPRKKNIQSYSLSLLGSINKFCIESDIDINSISKLGSPFDVILQCETINELKNQLEIIISNIFDRINSTNKNNSLVKLALDFITKNYDKDITLETVAKEIHFTPGYVSQLFKQETGVNFLEFLHKYRIEKSKALLKNKLLKNYEVAYMVGYTNEKHFSKTFKRYTGLTPSQYKSSIVS</sequence>
<dbReference type="EMBL" id="CP025746">
    <property type="protein sequence ID" value="QAA30991.1"/>
    <property type="molecule type" value="Genomic_DNA"/>
</dbReference>
<dbReference type="AlphaFoldDB" id="A0A410DPL2"/>
<dbReference type="GO" id="GO:0000160">
    <property type="term" value="P:phosphorelay signal transduction system"/>
    <property type="evidence" value="ECO:0007669"/>
    <property type="project" value="UniProtKB-KW"/>
</dbReference>
<keyword evidence="3" id="KW-0963">Cytoplasm</keyword>
<dbReference type="InterPro" id="IPR011006">
    <property type="entry name" value="CheY-like_superfamily"/>
</dbReference>
<dbReference type="Gene3D" id="1.10.10.60">
    <property type="entry name" value="Homeodomain-like"/>
    <property type="match status" value="2"/>
</dbReference>
<evidence type="ECO:0000259" key="11">
    <source>
        <dbReference type="PROSITE" id="PS01124"/>
    </source>
</evidence>
<comment type="subcellular location">
    <subcellularLocation>
        <location evidence="1">Cytoplasm</location>
    </subcellularLocation>
</comment>
<evidence type="ECO:0000256" key="7">
    <source>
        <dbReference type="ARBA" id="ARBA00023125"/>
    </source>
</evidence>
<name>A0A410DPL2_9CLOT</name>
<gene>
    <name evidence="13" type="ORF">C1I91_04565</name>
</gene>
<keyword evidence="4 10" id="KW-0597">Phosphoprotein</keyword>
<keyword evidence="6" id="KW-0805">Transcription regulation</keyword>
<dbReference type="Pfam" id="PF12833">
    <property type="entry name" value="HTH_18"/>
    <property type="match status" value="1"/>
</dbReference>
<dbReference type="GO" id="GO:0003700">
    <property type="term" value="F:DNA-binding transcription factor activity"/>
    <property type="evidence" value="ECO:0007669"/>
    <property type="project" value="InterPro"/>
</dbReference>
<dbReference type="InterPro" id="IPR001789">
    <property type="entry name" value="Sig_transdc_resp-reg_receiver"/>
</dbReference>
<evidence type="ECO:0000256" key="5">
    <source>
        <dbReference type="ARBA" id="ARBA00023012"/>
    </source>
</evidence>
<evidence type="ECO:0000256" key="6">
    <source>
        <dbReference type="ARBA" id="ARBA00023015"/>
    </source>
</evidence>
<dbReference type="PRINTS" id="PR00032">
    <property type="entry name" value="HTHARAC"/>
</dbReference>
<dbReference type="PANTHER" id="PTHR42713:SF3">
    <property type="entry name" value="TRANSCRIPTIONAL REGULATORY PROTEIN HPTR"/>
    <property type="match status" value="1"/>
</dbReference>
<dbReference type="CDD" id="cd17536">
    <property type="entry name" value="REC_YesN-like"/>
    <property type="match status" value="1"/>
</dbReference>
<keyword evidence="7 13" id="KW-0238">DNA-binding</keyword>
<dbReference type="PROSITE" id="PS01124">
    <property type="entry name" value="HTH_ARAC_FAMILY_2"/>
    <property type="match status" value="1"/>
</dbReference>
<dbReference type="InterPro" id="IPR009057">
    <property type="entry name" value="Homeodomain-like_sf"/>
</dbReference>
<protein>
    <recommendedName>
        <fullName evidence="2">Stage 0 sporulation protein A homolog</fullName>
    </recommendedName>
</protein>
<comment type="function">
    <text evidence="9">May play the central regulatory role in sporulation. It may be an element of the effector pathway responsible for the activation of sporulation genes in response to nutritional stress. Spo0A may act in concert with spo0H (a sigma factor) to control the expression of some genes that are critical to the sporulation process.</text>
</comment>
<evidence type="ECO:0000256" key="10">
    <source>
        <dbReference type="PROSITE-ProRule" id="PRU00169"/>
    </source>
</evidence>
<feature type="domain" description="HTH araC/xylS-type" evidence="11">
    <location>
        <begin position="416"/>
        <end position="514"/>
    </location>
</feature>
<evidence type="ECO:0000256" key="4">
    <source>
        <dbReference type="ARBA" id="ARBA00022553"/>
    </source>
</evidence>
<proteinExistence type="predicted"/>
<accession>A0A410DPL2</accession>